<gene>
    <name evidence="9" type="ORF">Zmor_019983</name>
</gene>
<comment type="subcellular location">
    <subcellularLocation>
        <location evidence="1 8">Cell membrane</location>
        <topology evidence="1 8">Multi-pass membrane protein</topology>
    </subcellularLocation>
</comment>
<evidence type="ECO:0000256" key="6">
    <source>
        <dbReference type="ARBA" id="ARBA00023170"/>
    </source>
</evidence>
<evidence type="ECO:0000256" key="2">
    <source>
        <dbReference type="ARBA" id="ARBA00022475"/>
    </source>
</evidence>
<dbReference type="PANTHER" id="PTHR21143:SF104">
    <property type="entry name" value="GUSTATORY RECEPTOR 8A-RELATED"/>
    <property type="match status" value="1"/>
</dbReference>
<keyword evidence="10" id="KW-1185">Reference proteome</keyword>
<protein>
    <recommendedName>
        <fullName evidence="8">Gustatory receptor</fullName>
    </recommendedName>
</protein>
<keyword evidence="6 8" id="KW-0675">Receptor</keyword>
<feature type="transmembrane region" description="Helical" evidence="8">
    <location>
        <begin position="135"/>
        <end position="156"/>
    </location>
</feature>
<dbReference type="GO" id="GO:0050909">
    <property type="term" value="P:sensory perception of taste"/>
    <property type="evidence" value="ECO:0007669"/>
    <property type="project" value="InterPro"/>
</dbReference>
<dbReference type="GO" id="GO:0007165">
    <property type="term" value="P:signal transduction"/>
    <property type="evidence" value="ECO:0007669"/>
    <property type="project" value="UniProtKB-KW"/>
</dbReference>
<organism evidence="9 10">
    <name type="scientific">Zophobas morio</name>
    <dbReference type="NCBI Taxonomy" id="2755281"/>
    <lineage>
        <taxon>Eukaryota</taxon>
        <taxon>Metazoa</taxon>
        <taxon>Ecdysozoa</taxon>
        <taxon>Arthropoda</taxon>
        <taxon>Hexapoda</taxon>
        <taxon>Insecta</taxon>
        <taxon>Pterygota</taxon>
        <taxon>Neoptera</taxon>
        <taxon>Endopterygota</taxon>
        <taxon>Coleoptera</taxon>
        <taxon>Polyphaga</taxon>
        <taxon>Cucujiformia</taxon>
        <taxon>Tenebrionidae</taxon>
        <taxon>Zophobas</taxon>
    </lineage>
</organism>
<comment type="similarity">
    <text evidence="8">Belongs to the insect chemoreceptor superfamily. Gustatory receptor (GR) family.</text>
</comment>
<dbReference type="Proteomes" id="UP001168821">
    <property type="component" value="Unassembled WGS sequence"/>
</dbReference>
<evidence type="ECO:0000313" key="9">
    <source>
        <dbReference type="EMBL" id="KAJ3648161.1"/>
    </source>
</evidence>
<name>A0AA38I4L0_9CUCU</name>
<dbReference type="InterPro" id="IPR013604">
    <property type="entry name" value="7TM_chemorcpt"/>
</dbReference>
<accession>A0AA38I4L0</accession>
<comment type="function">
    <text evidence="8">Gustatory receptor which mediates acceptance or avoidance behavior, depending on its substrates.</text>
</comment>
<dbReference type="GO" id="GO:0030424">
    <property type="term" value="C:axon"/>
    <property type="evidence" value="ECO:0007669"/>
    <property type="project" value="TreeGrafter"/>
</dbReference>
<feature type="transmembrane region" description="Helical" evidence="8">
    <location>
        <begin position="276"/>
        <end position="296"/>
    </location>
</feature>
<feature type="transmembrane region" description="Helical" evidence="8">
    <location>
        <begin position="355"/>
        <end position="374"/>
    </location>
</feature>
<keyword evidence="2 8" id="KW-1003">Cell membrane</keyword>
<keyword evidence="3 8" id="KW-0812">Transmembrane</keyword>
<feature type="transmembrane region" description="Helical" evidence="8">
    <location>
        <begin position="79"/>
        <end position="97"/>
    </location>
</feature>
<dbReference type="PANTHER" id="PTHR21143">
    <property type="entry name" value="INVERTEBRATE GUSTATORY RECEPTOR"/>
    <property type="match status" value="1"/>
</dbReference>
<dbReference type="GO" id="GO:0043025">
    <property type="term" value="C:neuronal cell body"/>
    <property type="evidence" value="ECO:0007669"/>
    <property type="project" value="TreeGrafter"/>
</dbReference>
<evidence type="ECO:0000256" key="1">
    <source>
        <dbReference type="ARBA" id="ARBA00004651"/>
    </source>
</evidence>
<keyword evidence="5 8" id="KW-0472">Membrane</keyword>
<evidence type="ECO:0000313" key="10">
    <source>
        <dbReference type="Proteomes" id="UP001168821"/>
    </source>
</evidence>
<dbReference type="GO" id="GO:0005886">
    <property type="term" value="C:plasma membrane"/>
    <property type="evidence" value="ECO:0007669"/>
    <property type="project" value="UniProtKB-SubCell"/>
</dbReference>
<dbReference type="EMBL" id="JALNTZ010000006">
    <property type="protein sequence ID" value="KAJ3648161.1"/>
    <property type="molecule type" value="Genomic_DNA"/>
</dbReference>
<reference evidence="9" key="1">
    <citation type="journal article" date="2023" name="G3 (Bethesda)">
        <title>Whole genome assemblies of Zophobas morio and Tenebrio molitor.</title>
        <authorList>
            <person name="Kaur S."/>
            <person name="Stinson S.A."/>
            <person name="diCenzo G.C."/>
        </authorList>
    </citation>
    <scope>NUCLEOTIDE SEQUENCE</scope>
    <source>
        <strain evidence="9">QUZm001</strain>
    </source>
</reference>
<feature type="transmembrane region" description="Helical" evidence="8">
    <location>
        <begin position="238"/>
        <end position="264"/>
    </location>
</feature>
<keyword evidence="4 8" id="KW-1133">Transmembrane helix</keyword>
<feature type="transmembrane region" description="Helical" evidence="8">
    <location>
        <begin position="12"/>
        <end position="29"/>
    </location>
</feature>
<evidence type="ECO:0000256" key="3">
    <source>
        <dbReference type="ARBA" id="ARBA00022692"/>
    </source>
</evidence>
<keyword evidence="7 8" id="KW-0807">Transducer</keyword>
<comment type="caution">
    <text evidence="9">The sequence shown here is derived from an EMBL/GenBank/DDBJ whole genome shotgun (WGS) entry which is preliminary data.</text>
</comment>
<dbReference type="GO" id="GO:0008049">
    <property type="term" value="P:male courtship behavior"/>
    <property type="evidence" value="ECO:0007669"/>
    <property type="project" value="TreeGrafter"/>
</dbReference>
<evidence type="ECO:0000256" key="5">
    <source>
        <dbReference type="ARBA" id="ARBA00023136"/>
    </source>
</evidence>
<dbReference type="AlphaFoldDB" id="A0AA38I4L0"/>
<feature type="transmembrane region" description="Helical" evidence="8">
    <location>
        <begin position="35"/>
        <end position="58"/>
    </location>
</feature>
<dbReference type="GO" id="GO:0030425">
    <property type="term" value="C:dendrite"/>
    <property type="evidence" value="ECO:0007669"/>
    <property type="project" value="TreeGrafter"/>
</dbReference>
<sequence length="385" mass="45222">MNLKLSIKDINFIIYLYKFLNIFLITPWYDFGKNTIYRPIACKFYGCLIISVKIFWIIHTMTDKKLRELYQDMVVSQKFIFFGIYTLLLSLSILTVSKSCFWDGENWKTLITNLQYVDEKLKNKGKTETCVLKNIYFRFFIEQVIFFLIIVYQVYVWMKYIEVSVFKIACMSCLKEIYYEFLTITLLNSLVESFKTRYEDVNYKLATITGKSNVKEELTQILQEYRILGESVDVFNTIFGYQLVMIMFHIGLELVNCLNVAFVLHLTTNRNLDHHMLLASACIITVVSYNCLRIVLPIDSTVQEAKKFQYLAYKVQENFAEDLSELESFIKMTQHSKDFVPQFSASGYFRVDKSLIFSIVANVATYFIIAIQLNEASRSYISLKI</sequence>
<proteinExistence type="inferred from homology"/>
<evidence type="ECO:0000256" key="7">
    <source>
        <dbReference type="ARBA" id="ARBA00023224"/>
    </source>
</evidence>
<evidence type="ECO:0000256" key="8">
    <source>
        <dbReference type="RuleBase" id="RU363108"/>
    </source>
</evidence>
<evidence type="ECO:0000256" key="4">
    <source>
        <dbReference type="ARBA" id="ARBA00022989"/>
    </source>
</evidence>
<dbReference type="GO" id="GO:0007635">
    <property type="term" value="P:chemosensory behavior"/>
    <property type="evidence" value="ECO:0007669"/>
    <property type="project" value="TreeGrafter"/>
</dbReference>
<dbReference type="Pfam" id="PF08395">
    <property type="entry name" value="7tm_7"/>
    <property type="match status" value="1"/>
</dbReference>